<name>A0A0A9A3H0_ARUDO</name>
<dbReference type="InterPro" id="IPR044839">
    <property type="entry name" value="NDR1-like"/>
</dbReference>
<reference evidence="4" key="1">
    <citation type="submission" date="2014-09" db="EMBL/GenBank/DDBJ databases">
        <authorList>
            <person name="Magalhaes I.L.F."/>
            <person name="Oliveira U."/>
            <person name="Santos F.R."/>
            <person name="Vidigal T.H.D.A."/>
            <person name="Brescovit A.D."/>
            <person name="Santos A.J."/>
        </authorList>
    </citation>
    <scope>NUCLEOTIDE SEQUENCE</scope>
    <source>
        <tissue evidence="4">Shoot tissue taken approximately 20 cm above the soil surface</tissue>
    </source>
</reference>
<feature type="transmembrane region" description="Helical" evidence="3">
    <location>
        <begin position="37"/>
        <end position="63"/>
    </location>
</feature>
<accession>A0A0A9A3H0</accession>
<keyword evidence="2 3" id="KW-0472">Membrane</keyword>
<evidence type="ECO:0000256" key="1">
    <source>
        <dbReference type="ARBA" id="ARBA00004370"/>
    </source>
</evidence>
<keyword evidence="3" id="KW-0812">Transmembrane</keyword>
<dbReference type="AlphaFoldDB" id="A0A0A9A3H0"/>
<evidence type="ECO:0000313" key="4">
    <source>
        <dbReference type="EMBL" id="JAD43560.1"/>
    </source>
</evidence>
<organism evidence="4">
    <name type="scientific">Arundo donax</name>
    <name type="common">Giant reed</name>
    <name type="synonym">Donax arundinaceus</name>
    <dbReference type="NCBI Taxonomy" id="35708"/>
    <lineage>
        <taxon>Eukaryota</taxon>
        <taxon>Viridiplantae</taxon>
        <taxon>Streptophyta</taxon>
        <taxon>Embryophyta</taxon>
        <taxon>Tracheophyta</taxon>
        <taxon>Spermatophyta</taxon>
        <taxon>Magnoliopsida</taxon>
        <taxon>Liliopsida</taxon>
        <taxon>Poales</taxon>
        <taxon>Poaceae</taxon>
        <taxon>PACMAD clade</taxon>
        <taxon>Arundinoideae</taxon>
        <taxon>Arundineae</taxon>
        <taxon>Arundo</taxon>
    </lineage>
</organism>
<comment type="subcellular location">
    <subcellularLocation>
        <location evidence="1">Membrane</location>
    </subcellularLocation>
</comment>
<keyword evidence="3" id="KW-1133">Transmembrane helix</keyword>
<dbReference type="GO" id="GO:0005886">
    <property type="term" value="C:plasma membrane"/>
    <property type="evidence" value="ECO:0007669"/>
    <property type="project" value="TreeGrafter"/>
</dbReference>
<dbReference type="EMBL" id="GBRH01254335">
    <property type="protein sequence ID" value="JAD43560.1"/>
    <property type="molecule type" value="Transcribed_RNA"/>
</dbReference>
<evidence type="ECO:0000256" key="2">
    <source>
        <dbReference type="ARBA" id="ARBA00023136"/>
    </source>
</evidence>
<proteinExistence type="predicted"/>
<dbReference type="PANTHER" id="PTHR31234:SF70">
    <property type="entry name" value="LATE EMBRYOGENESIS ABUNDANT PROTEIN LEA-2 SUBGROUP DOMAIN-CONTAINING PROTEIN"/>
    <property type="match status" value="1"/>
</dbReference>
<dbReference type="GO" id="GO:0098542">
    <property type="term" value="P:defense response to other organism"/>
    <property type="evidence" value="ECO:0007669"/>
    <property type="project" value="InterPro"/>
</dbReference>
<sequence length="157" mass="17241">MPPVPKDQVLCVLPPDRARRYKKLAAHPAWRRLLRRVCYFSCGPVFLLLLLTVAFAAAVYLVFHPRAPSFSIASISIRGLNNLTLSSSSSVLSPQLNVAMRADNGANKKVDIDYRGGGEVTVSYSSEQLGTGQWSAFYQSPINMTVFTTVLGREVHG</sequence>
<protein>
    <recommendedName>
        <fullName evidence="5">Late embryogenesis abundant protein LEA-2 subgroup domain-containing protein</fullName>
    </recommendedName>
</protein>
<evidence type="ECO:0008006" key="5">
    <source>
        <dbReference type="Google" id="ProtNLM"/>
    </source>
</evidence>
<reference evidence="4" key="2">
    <citation type="journal article" date="2015" name="Data Brief">
        <title>Shoot transcriptome of the giant reed, Arundo donax.</title>
        <authorList>
            <person name="Barrero R.A."/>
            <person name="Guerrero F.D."/>
            <person name="Moolhuijzen P."/>
            <person name="Goolsby J.A."/>
            <person name="Tidwell J."/>
            <person name="Bellgard S.E."/>
            <person name="Bellgard M.I."/>
        </authorList>
    </citation>
    <scope>NUCLEOTIDE SEQUENCE</scope>
    <source>
        <tissue evidence="4">Shoot tissue taken approximately 20 cm above the soil surface</tissue>
    </source>
</reference>
<evidence type="ECO:0000256" key="3">
    <source>
        <dbReference type="SAM" id="Phobius"/>
    </source>
</evidence>
<dbReference type="PANTHER" id="PTHR31234">
    <property type="entry name" value="LATE EMBRYOGENESIS ABUNDANT (LEA) HYDROXYPROLINE-RICH GLYCOPROTEIN FAMILY"/>
    <property type="match status" value="1"/>
</dbReference>